<proteinExistence type="predicted"/>
<keyword evidence="4" id="KW-1185">Reference proteome</keyword>
<evidence type="ECO:0000256" key="3">
    <source>
        <dbReference type="SAM" id="SignalP"/>
    </source>
</evidence>
<feature type="repeat" description="Hemopexin" evidence="1">
    <location>
        <begin position="68"/>
        <end position="112"/>
    </location>
</feature>
<evidence type="ECO:0000256" key="1">
    <source>
        <dbReference type="PROSITE-ProRule" id="PRU01011"/>
    </source>
</evidence>
<dbReference type="Pfam" id="PF00045">
    <property type="entry name" value="Hemopexin"/>
    <property type="match status" value="1"/>
</dbReference>
<dbReference type="Proteomes" id="UP000887540">
    <property type="component" value="Unplaced"/>
</dbReference>
<protein>
    <submittedName>
        <fullName evidence="5">Uncharacterized protein</fullName>
    </submittedName>
</protein>
<dbReference type="PROSITE" id="PS51642">
    <property type="entry name" value="HEMOPEXIN_2"/>
    <property type="match status" value="1"/>
</dbReference>
<evidence type="ECO:0000313" key="5">
    <source>
        <dbReference type="WBParaSite" id="ACRNAN_Path_973.g3744.t1"/>
    </source>
</evidence>
<dbReference type="InterPro" id="IPR036375">
    <property type="entry name" value="Hemopexin-like_dom_sf"/>
</dbReference>
<feature type="signal peptide" evidence="3">
    <location>
        <begin position="1"/>
        <end position="20"/>
    </location>
</feature>
<sequence>MEKMIGLPIFLLALIIEIYAFPPPPSLLPPGHVLVSLIKFRLTDLSRENDNAQDASQKGSNDASPTCPKTLSSITDSKNGNFYLFNDDNVWTLNNRTVISGPKKISQVFPNGPDYVNATVTSRDLTVLLEERTLYGYNQDEVTGEFKVAKGFPAKLHELVLFFPVAAFPLSNGSIILLSHFNAFATYNLFDNRPSLLNDKDVFFPGLPKDLASGIPENRVSDDFYMLFTKSQVYKYDNRLGEIVHAQPLSSYLVCK</sequence>
<evidence type="ECO:0000256" key="2">
    <source>
        <dbReference type="SAM" id="MobiDB-lite"/>
    </source>
</evidence>
<dbReference type="InterPro" id="IPR018487">
    <property type="entry name" value="Hemopexin-like_repeat"/>
</dbReference>
<organism evidence="4 5">
    <name type="scientific">Acrobeloides nanus</name>
    <dbReference type="NCBI Taxonomy" id="290746"/>
    <lineage>
        <taxon>Eukaryota</taxon>
        <taxon>Metazoa</taxon>
        <taxon>Ecdysozoa</taxon>
        <taxon>Nematoda</taxon>
        <taxon>Chromadorea</taxon>
        <taxon>Rhabditida</taxon>
        <taxon>Tylenchina</taxon>
        <taxon>Cephalobomorpha</taxon>
        <taxon>Cephaloboidea</taxon>
        <taxon>Cephalobidae</taxon>
        <taxon>Acrobeloides</taxon>
    </lineage>
</organism>
<dbReference type="AlphaFoldDB" id="A0A914CE07"/>
<reference evidence="5" key="1">
    <citation type="submission" date="2022-11" db="UniProtKB">
        <authorList>
            <consortium name="WormBaseParasite"/>
        </authorList>
    </citation>
    <scope>IDENTIFICATION</scope>
</reference>
<accession>A0A914CE07</accession>
<dbReference type="Gene3D" id="2.110.10.10">
    <property type="entry name" value="Hemopexin-like domain"/>
    <property type="match status" value="1"/>
</dbReference>
<evidence type="ECO:0000313" key="4">
    <source>
        <dbReference type="Proteomes" id="UP000887540"/>
    </source>
</evidence>
<keyword evidence="3" id="KW-0732">Signal</keyword>
<dbReference type="SMART" id="SM00120">
    <property type="entry name" value="HX"/>
    <property type="match status" value="2"/>
</dbReference>
<name>A0A914CE07_9BILA</name>
<dbReference type="WBParaSite" id="ACRNAN_Path_973.g3744.t1">
    <property type="protein sequence ID" value="ACRNAN_Path_973.g3744.t1"/>
    <property type="gene ID" value="ACRNAN_Path_973.g3744"/>
</dbReference>
<feature type="chain" id="PRO_5037203657" evidence="3">
    <location>
        <begin position="21"/>
        <end position="256"/>
    </location>
</feature>
<feature type="region of interest" description="Disordered" evidence="2">
    <location>
        <begin position="50"/>
        <end position="71"/>
    </location>
</feature>
<feature type="compositionally biased region" description="Polar residues" evidence="2">
    <location>
        <begin position="52"/>
        <end position="71"/>
    </location>
</feature>
<dbReference type="SUPFAM" id="SSF50923">
    <property type="entry name" value="Hemopexin-like domain"/>
    <property type="match status" value="1"/>
</dbReference>